<accession>A0A3S5AKY6</accession>
<dbReference type="AlphaFoldDB" id="A0A3S5AKY6"/>
<protein>
    <submittedName>
        <fullName evidence="2">Uncharacterized protein</fullName>
    </submittedName>
</protein>
<feature type="compositionally biased region" description="Pro residues" evidence="1">
    <location>
        <begin position="59"/>
        <end position="70"/>
    </location>
</feature>
<evidence type="ECO:0000256" key="1">
    <source>
        <dbReference type="SAM" id="MobiDB-lite"/>
    </source>
</evidence>
<dbReference type="Proteomes" id="UP000784294">
    <property type="component" value="Unassembled WGS sequence"/>
</dbReference>
<keyword evidence="3" id="KW-1185">Reference proteome</keyword>
<name>A0A3S5AKY6_9PLAT</name>
<feature type="compositionally biased region" description="Basic and acidic residues" evidence="1">
    <location>
        <begin position="79"/>
        <end position="91"/>
    </location>
</feature>
<gene>
    <name evidence="2" type="ORF">PXEA_LOCUS16139</name>
</gene>
<proteinExistence type="predicted"/>
<evidence type="ECO:0000313" key="2">
    <source>
        <dbReference type="EMBL" id="VEL22699.1"/>
    </source>
</evidence>
<sequence>MMTSVASEPQPASIFEPIIKATTIDRHPTKQVNWHTEPTAQLPSIKINLTGGCIEQKASPPPRPMSPPALSPLDYQTFHQDDELAQPDHLRRAYTPMTSAAADPGLQNRRLQKPPRSPGLGWLQPATNDEAALELSDYENLGGPRIRVIHFLSLGFFPLVRTHLSVLDLE</sequence>
<organism evidence="2 3">
    <name type="scientific">Protopolystoma xenopodis</name>
    <dbReference type="NCBI Taxonomy" id="117903"/>
    <lineage>
        <taxon>Eukaryota</taxon>
        <taxon>Metazoa</taxon>
        <taxon>Spiralia</taxon>
        <taxon>Lophotrochozoa</taxon>
        <taxon>Platyhelminthes</taxon>
        <taxon>Monogenea</taxon>
        <taxon>Polyopisthocotylea</taxon>
        <taxon>Polystomatidea</taxon>
        <taxon>Polystomatidae</taxon>
        <taxon>Protopolystoma</taxon>
    </lineage>
</organism>
<comment type="caution">
    <text evidence="2">The sequence shown here is derived from an EMBL/GenBank/DDBJ whole genome shotgun (WGS) entry which is preliminary data.</text>
</comment>
<reference evidence="2" key="1">
    <citation type="submission" date="2018-11" db="EMBL/GenBank/DDBJ databases">
        <authorList>
            <consortium name="Pathogen Informatics"/>
        </authorList>
    </citation>
    <scope>NUCLEOTIDE SEQUENCE</scope>
</reference>
<dbReference type="EMBL" id="CAAALY010057910">
    <property type="protein sequence ID" value="VEL22699.1"/>
    <property type="molecule type" value="Genomic_DNA"/>
</dbReference>
<feature type="region of interest" description="Disordered" evidence="1">
    <location>
        <begin position="53"/>
        <end position="124"/>
    </location>
</feature>
<evidence type="ECO:0000313" key="3">
    <source>
        <dbReference type="Proteomes" id="UP000784294"/>
    </source>
</evidence>